<keyword evidence="3" id="KW-0539">Nucleus</keyword>
<dbReference type="PROSITE" id="PS51073">
    <property type="entry name" value="RPEL"/>
    <property type="match status" value="2"/>
</dbReference>
<dbReference type="GO" id="GO:0003713">
    <property type="term" value="F:transcription coactivator activity"/>
    <property type="evidence" value="ECO:0007669"/>
    <property type="project" value="TreeGrafter"/>
</dbReference>
<dbReference type="PANTHER" id="PTHR22793">
    <property type="entry name" value="MYOCARDIN-RELATED TRANSCRIPTION FACTOR-RELATED"/>
    <property type="match status" value="1"/>
</dbReference>
<evidence type="ECO:0000256" key="3">
    <source>
        <dbReference type="ARBA" id="ARBA00023242"/>
    </source>
</evidence>
<dbReference type="SMART" id="SM00707">
    <property type="entry name" value="RPEL"/>
    <property type="match status" value="3"/>
</dbReference>
<sequence length="116" mass="13448">MTATDPSKVENSQRLDNFLTQRPDAQELVDKNILKDPKVAPAIQQQRDELSKARIQDTLRHKIDHRPTREELVEHHILEPSMGEDFQKMQDSLKGKITERPDRETLVQQGILADKE</sequence>
<dbReference type="PANTHER" id="PTHR22793:SF12">
    <property type="entry name" value="MYOCARDIN-RELATED TRANSCRIPTION FACTOR, ISOFORM H"/>
    <property type="match status" value="1"/>
</dbReference>
<dbReference type="OrthoDB" id="197676at2759"/>
<dbReference type="GO" id="GO:0045944">
    <property type="term" value="P:positive regulation of transcription by RNA polymerase II"/>
    <property type="evidence" value="ECO:0007669"/>
    <property type="project" value="TreeGrafter"/>
</dbReference>
<protein>
    <recommendedName>
        <fullName evidence="7">RPEL repeat protein</fullName>
    </recommendedName>
</protein>
<organism evidence="6">
    <name type="scientific">Lichtheimia ramosa</name>
    <dbReference type="NCBI Taxonomy" id="688394"/>
    <lineage>
        <taxon>Eukaryota</taxon>
        <taxon>Fungi</taxon>
        <taxon>Fungi incertae sedis</taxon>
        <taxon>Mucoromycota</taxon>
        <taxon>Mucoromycotina</taxon>
        <taxon>Mucoromycetes</taxon>
        <taxon>Mucorales</taxon>
        <taxon>Lichtheimiaceae</taxon>
        <taxon>Lichtheimia</taxon>
    </lineage>
</organism>
<feature type="repeat" description="RPEL" evidence="4">
    <location>
        <begin position="57"/>
        <end position="82"/>
    </location>
</feature>
<evidence type="ECO:0000256" key="1">
    <source>
        <dbReference type="ARBA" id="ARBA00004123"/>
    </source>
</evidence>
<reference evidence="6" key="1">
    <citation type="journal article" date="2014" name="Genome Announc.">
        <title>De novo whole-genome sequence and genome annotation of Lichtheimia ramosa.</title>
        <authorList>
            <person name="Linde J."/>
            <person name="Schwartze V."/>
            <person name="Binder U."/>
            <person name="Lass-Florl C."/>
            <person name="Voigt K."/>
            <person name="Horn F."/>
        </authorList>
    </citation>
    <scope>NUCLEOTIDE SEQUENCE</scope>
    <source>
        <strain evidence="6">JMRC FSU:6197</strain>
    </source>
</reference>
<feature type="region of interest" description="Disordered" evidence="5">
    <location>
        <begin position="1"/>
        <end position="23"/>
    </location>
</feature>
<dbReference type="InterPro" id="IPR004018">
    <property type="entry name" value="RPEL_repeat"/>
</dbReference>
<evidence type="ECO:0000256" key="5">
    <source>
        <dbReference type="SAM" id="MobiDB-lite"/>
    </source>
</evidence>
<dbReference type="Pfam" id="PF02755">
    <property type="entry name" value="RPEL"/>
    <property type="match status" value="3"/>
</dbReference>
<dbReference type="EMBL" id="LK023379">
    <property type="protein sequence ID" value="CDS13580.1"/>
    <property type="molecule type" value="Genomic_DNA"/>
</dbReference>
<evidence type="ECO:0008006" key="7">
    <source>
        <dbReference type="Google" id="ProtNLM"/>
    </source>
</evidence>
<feature type="compositionally biased region" description="Basic and acidic residues" evidence="5">
    <location>
        <begin position="95"/>
        <end position="105"/>
    </location>
</feature>
<gene>
    <name evidence="6" type="ORF">LRAMOSA05756</name>
</gene>
<accession>A0A077X1Z0</accession>
<proteinExistence type="predicted"/>
<evidence type="ECO:0000313" key="6">
    <source>
        <dbReference type="EMBL" id="CDS13580.1"/>
    </source>
</evidence>
<evidence type="ECO:0000256" key="4">
    <source>
        <dbReference type="PROSITE-ProRule" id="PRU00401"/>
    </source>
</evidence>
<feature type="repeat" description="RPEL" evidence="4">
    <location>
        <begin position="91"/>
        <end position="116"/>
    </location>
</feature>
<keyword evidence="2" id="KW-0677">Repeat</keyword>
<feature type="region of interest" description="Disordered" evidence="5">
    <location>
        <begin position="95"/>
        <end position="116"/>
    </location>
</feature>
<dbReference type="GO" id="GO:0005634">
    <property type="term" value="C:nucleus"/>
    <property type="evidence" value="ECO:0007669"/>
    <property type="project" value="UniProtKB-SubCell"/>
</dbReference>
<evidence type="ECO:0000256" key="2">
    <source>
        <dbReference type="ARBA" id="ARBA00022737"/>
    </source>
</evidence>
<dbReference type="AlphaFoldDB" id="A0A077X1Z0"/>
<comment type="subcellular location">
    <subcellularLocation>
        <location evidence="1">Nucleus</location>
    </subcellularLocation>
</comment>
<dbReference type="Gene3D" id="6.10.140.2040">
    <property type="match status" value="3"/>
</dbReference>
<dbReference type="InterPro" id="IPR043451">
    <property type="entry name" value="Myocardin-like"/>
</dbReference>
<name>A0A077X1Z0_9FUNG</name>